<protein>
    <submittedName>
        <fullName evidence="3">SHR-BD domain-containing protein</fullName>
    </submittedName>
</protein>
<sequence>HLPECNLQPKWRNDKVESNGVLPVSRTNLALALDVKPYQRFLRMSNSAQGKLLDYTILNDVQWRSSIYDANVKINNDASIGSRTCFSMESIDLTKESGTKQKTKESTDDRLKFLGEAKRIELFDEAPSPVAIWKQRVSYVCVCVCVWRLVLKYDRILSLTLGDRIRKDEQAYFHSSNNKTFITITNH</sequence>
<dbReference type="WBParaSite" id="BTMF_0001278201-mRNA-1">
    <property type="protein sequence ID" value="BTMF_0001278201-mRNA-1"/>
    <property type="gene ID" value="BTMF_0001278201"/>
</dbReference>
<dbReference type="AlphaFoldDB" id="A0A0R3QYF8"/>
<reference evidence="3" key="1">
    <citation type="submission" date="2017-02" db="UniProtKB">
        <authorList>
            <consortium name="WormBaseParasite"/>
        </authorList>
    </citation>
    <scope>IDENTIFICATION</scope>
</reference>
<gene>
    <name evidence="1" type="ORF">BTMF_LOCUS10794</name>
</gene>
<evidence type="ECO:0000313" key="2">
    <source>
        <dbReference type="Proteomes" id="UP000280834"/>
    </source>
</evidence>
<dbReference type="STRING" id="42155.A0A0R3QYF8"/>
<organism evidence="3">
    <name type="scientific">Brugia timori</name>
    <dbReference type="NCBI Taxonomy" id="42155"/>
    <lineage>
        <taxon>Eukaryota</taxon>
        <taxon>Metazoa</taxon>
        <taxon>Ecdysozoa</taxon>
        <taxon>Nematoda</taxon>
        <taxon>Chromadorea</taxon>
        <taxon>Rhabditida</taxon>
        <taxon>Spirurina</taxon>
        <taxon>Spiruromorpha</taxon>
        <taxon>Filarioidea</taxon>
        <taxon>Onchocercidae</taxon>
        <taxon>Brugia</taxon>
    </lineage>
</organism>
<evidence type="ECO:0000313" key="1">
    <source>
        <dbReference type="EMBL" id="VDO36836.1"/>
    </source>
</evidence>
<accession>A0A0R3QYF8</accession>
<keyword evidence="2" id="KW-1185">Reference proteome</keyword>
<name>A0A0R3QYF8_9BILA</name>
<dbReference type="Proteomes" id="UP000280834">
    <property type="component" value="Unassembled WGS sequence"/>
</dbReference>
<evidence type="ECO:0000313" key="3">
    <source>
        <dbReference type="WBParaSite" id="BTMF_0001278201-mRNA-1"/>
    </source>
</evidence>
<dbReference type="EMBL" id="UZAG01017826">
    <property type="protein sequence ID" value="VDO36836.1"/>
    <property type="molecule type" value="Genomic_DNA"/>
</dbReference>
<reference evidence="1 2" key="2">
    <citation type="submission" date="2018-11" db="EMBL/GenBank/DDBJ databases">
        <authorList>
            <consortium name="Pathogen Informatics"/>
        </authorList>
    </citation>
    <scope>NUCLEOTIDE SEQUENCE [LARGE SCALE GENOMIC DNA]</scope>
</reference>
<proteinExistence type="predicted"/>